<accession>A0A549YFN2</accession>
<keyword evidence="3" id="KW-1185">Reference proteome</keyword>
<sequence length="213" mass="25119">MRLQEKIYCNTCRTKTNHLTIGDNNTLYRHAVQRKRTNENQFKEMEDIYHITKCDGCDSVKFVQEFHYKKNDEWKSSYHTYPHSAERLFEIQNISFKNLPNNLFILVAEVHAAYWEKLYTLCSIGLRMIVEAICNDKSIEGNRLIDKINNLKEHGIITYVQANILHQIRLMGNKTAHETIVHKEDLLLEGINVINSVLFTIYGLEKTKMYFDD</sequence>
<proteinExistence type="predicted"/>
<comment type="caution">
    <text evidence="2">The sequence shown here is derived from an EMBL/GenBank/DDBJ whole genome shotgun (WGS) entry which is preliminary data.</text>
</comment>
<dbReference type="RefSeq" id="WP_142789970.1">
    <property type="nucleotide sequence ID" value="NZ_VJMZ01000001.1"/>
</dbReference>
<reference evidence="2 3" key="1">
    <citation type="submission" date="2019-07" db="EMBL/GenBank/DDBJ databases">
        <title>Genomic analysis of Lentibacillus sp. NKC851-2.</title>
        <authorList>
            <person name="Oh Y.J."/>
        </authorList>
    </citation>
    <scope>NUCLEOTIDE SEQUENCE [LARGE SCALE GENOMIC DNA]</scope>
    <source>
        <strain evidence="2 3">NKC851-2</strain>
    </source>
</reference>
<name>A0A549YFN2_9BACI</name>
<dbReference type="Pfam" id="PF13643">
    <property type="entry name" value="DUF4145"/>
    <property type="match status" value="1"/>
</dbReference>
<dbReference type="InterPro" id="IPR025285">
    <property type="entry name" value="DUF4145"/>
</dbReference>
<gene>
    <name evidence="2" type="ORF">FH966_02650</name>
</gene>
<protein>
    <submittedName>
        <fullName evidence="2">DUF4145 domain-containing protein</fullName>
    </submittedName>
</protein>
<feature type="domain" description="DUF4145" evidence="1">
    <location>
        <begin position="109"/>
        <end position="187"/>
    </location>
</feature>
<dbReference type="AlphaFoldDB" id="A0A549YFN2"/>
<evidence type="ECO:0000259" key="1">
    <source>
        <dbReference type="Pfam" id="PF13643"/>
    </source>
</evidence>
<evidence type="ECO:0000313" key="3">
    <source>
        <dbReference type="Proteomes" id="UP000319280"/>
    </source>
</evidence>
<dbReference type="Proteomes" id="UP000319280">
    <property type="component" value="Unassembled WGS sequence"/>
</dbReference>
<dbReference type="EMBL" id="VJMZ01000001">
    <property type="protein sequence ID" value="TRM10701.1"/>
    <property type="molecule type" value="Genomic_DNA"/>
</dbReference>
<organism evidence="2 3">
    <name type="scientific">Lentibacillus cibarius</name>
    <dbReference type="NCBI Taxonomy" id="2583219"/>
    <lineage>
        <taxon>Bacteria</taxon>
        <taxon>Bacillati</taxon>
        <taxon>Bacillota</taxon>
        <taxon>Bacilli</taxon>
        <taxon>Bacillales</taxon>
        <taxon>Bacillaceae</taxon>
        <taxon>Lentibacillus</taxon>
    </lineage>
</organism>
<evidence type="ECO:0000313" key="2">
    <source>
        <dbReference type="EMBL" id="TRM10701.1"/>
    </source>
</evidence>